<evidence type="ECO:0000256" key="5">
    <source>
        <dbReference type="HAMAP-Rule" id="MF_00402"/>
    </source>
</evidence>
<comment type="similarity">
    <text evidence="1 5 6">Belongs to the bacterial ribosomal protein bL19 family.</text>
</comment>
<dbReference type="InterPro" id="IPR018257">
    <property type="entry name" value="Ribosomal_bL19_CS"/>
</dbReference>
<accession>A0A235BV16</accession>
<name>A0A235BV16_UNCW3</name>
<dbReference type="PANTHER" id="PTHR15680:SF9">
    <property type="entry name" value="LARGE RIBOSOMAL SUBUNIT PROTEIN BL19M"/>
    <property type="match status" value="1"/>
</dbReference>
<dbReference type="InterPro" id="IPR008991">
    <property type="entry name" value="Translation_prot_SH3-like_sf"/>
</dbReference>
<dbReference type="Proteomes" id="UP000215559">
    <property type="component" value="Unassembled WGS sequence"/>
</dbReference>
<evidence type="ECO:0000313" key="8">
    <source>
        <dbReference type="Proteomes" id="UP000215559"/>
    </source>
</evidence>
<dbReference type="GO" id="GO:0022625">
    <property type="term" value="C:cytosolic large ribosomal subunit"/>
    <property type="evidence" value="ECO:0007669"/>
    <property type="project" value="TreeGrafter"/>
</dbReference>
<dbReference type="Pfam" id="PF01245">
    <property type="entry name" value="Ribosomal_L19"/>
    <property type="match status" value="1"/>
</dbReference>
<dbReference type="AlphaFoldDB" id="A0A235BV16"/>
<comment type="caution">
    <text evidence="7">The sequence shown here is derived from an EMBL/GenBank/DDBJ whole genome shotgun (WGS) entry which is preliminary data.</text>
</comment>
<dbReference type="PANTHER" id="PTHR15680">
    <property type="entry name" value="RIBOSOMAL PROTEIN L19"/>
    <property type="match status" value="1"/>
</dbReference>
<evidence type="ECO:0000256" key="1">
    <source>
        <dbReference type="ARBA" id="ARBA00005781"/>
    </source>
</evidence>
<dbReference type="InterPro" id="IPR001857">
    <property type="entry name" value="Ribosomal_bL19"/>
</dbReference>
<dbReference type="EMBL" id="NOZP01000072">
    <property type="protein sequence ID" value="OYD16082.1"/>
    <property type="molecule type" value="Genomic_DNA"/>
</dbReference>
<reference evidence="7 8" key="1">
    <citation type="submission" date="2017-07" db="EMBL/GenBank/DDBJ databases">
        <title>Recovery of genomes from metagenomes via a dereplication, aggregation, and scoring strategy.</title>
        <authorList>
            <person name="Sieber C.M."/>
            <person name="Probst A.J."/>
            <person name="Sharrar A."/>
            <person name="Thomas B.C."/>
            <person name="Hess M."/>
            <person name="Tringe S.G."/>
            <person name="Banfield J.F."/>
        </authorList>
    </citation>
    <scope>NUCLEOTIDE SEQUENCE [LARGE SCALE GENOMIC DNA]</scope>
    <source>
        <strain evidence="7">JGI_Cruoil_03_51_56</strain>
    </source>
</reference>
<dbReference type="PIRSF" id="PIRSF002191">
    <property type="entry name" value="Ribosomal_L19"/>
    <property type="match status" value="1"/>
</dbReference>
<keyword evidence="2 5" id="KW-0689">Ribosomal protein</keyword>
<comment type="function">
    <text evidence="5 6">This protein is located at the 30S-50S ribosomal subunit interface and may play a role in the structure and function of the aminoacyl-tRNA binding site.</text>
</comment>
<evidence type="ECO:0000256" key="6">
    <source>
        <dbReference type="RuleBase" id="RU000559"/>
    </source>
</evidence>
<dbReference type="GO" id="GO:0003735">
    <property type="term" value="F:structural constituent of ribosome"/>
    <property type="evidence" value="ECO:0007669"/>
    <property type="project" value="InterPro"/>
</dbReference>
<sequence>MAKKKGTKKDKVTLKPAEIPPLGPGDIVSVQLRIIEGGKERIQTFTGTIIKIRGKEESKTFTVRKMSRGIGIERIFPFKSPVITKVEVKRHSKVRRAKLYYLRERKGRSAQLKEKRIERKPRPETV</sequence>
<dbReference type="SUPFAM" id="SSF50104">
    <property type="entry name" value="Translation proteins SH3-like domain"/>
    <property type="match status" value="1"/>
</dbReference>
<evidence type="ECO:0000313" key="7">
    <source>
        <dbReference type="EMBL" id="OYD16082.1"/>
    </source>
</evidence>
<keyword evidence="3 5" id="KW-0687">Ribonucleoprotein</keyword>
<protein>
    <recommendedName>
        <fullName evidence="4 5">Large ribosomal subunit protein bL19</fullName>
    </recommendedName>
</protein>
<dbReference type="InterPro" id="IPR038657">
    <property type="entry name" value="Ribosomal_bL19_sf"/>
</dbReference>
<dbReference type="Gene3D" id="2.30.30.790">
    <property type="match status" value="1"/>
</dbReference>
<evidence type="ECO:0000256" key="2">
    <source>
        <dbReference type="ARBA" id="ARBA00022980"/>
    </source>
</evidence>
<dbReference type="GO" id="GO:0006412">
    <property type="term" value="P:translation"/>
    <property type="evidence" value="ECO:0007669"/>
    <property type="project" value="UniProtKB-UniRule"/>
</dbReference>
<evidence type="ECO:0000256" key="4">
    <source>
        <dbReference type="ARBA" id="ARBA00035171"/>
    </source>
</evidence>
<gene>
    <name evidence="5" type="primary">rplS</name>
    <name evidence="7" type="ORF">CH330_03750</name>
</gene>
<dbReference type="HAMAP" id="MF_00402">
    <property type="entry name" value="Ribosomal_bL19"/>
    <property type="match status" value="1"/>
</dbReference>
<organism evidence="7 8">
    <name type="scientific">candidate division WOR-3 bacterium JGI_Cruoil_03_51_56</name>
    <dbReference type="NCBI Taxonomy" id="1973747"/>
    <lineage>
        <taxon>Bacteria</taxon>
        <taxon>Bacteria division WOR-3</taxon>
    </lineage>
</organism>
<proteinExistence type="inferred from homology"/>
<dbReference type="NCBIfam" id="TIGR01024">
    <property type="entry name" value="rplS_bact"/>
    <property type="match status" value="1"/>
</dbReference>
<dbReference type="PRINTS" id="PR00061">
    <property type="entry name" value="RIBOSOMALL19"/>
</dbReference>
<dbReference type="PROSITE" id="PS01015">
    <property type="entry name" value="RIBOSOMAL_L19"/>
    <property type="match status" value="1"/>
</dbReference>
<evidence type="ECO:0000256" key="3">
    <source>
        <dbReference type="ARBA" id="ARBA00023274"/>
    </source>
</evidence>